<gene>
    <name evidence="2" type="ORF">RFI_23632</name>
</gene>
<dbReference type="EMBL" id="ASPP01020414">
    <property type="protein sequence ID" value="ETO13738.1"/>
    <property type="molecule type" value="Genomic_DNA"/>
</dbReference>
<feature type="non-terminal residue" evidence="2">
    <location>
        <position position="1"/>
    </location>
</feature>
<feature type="domain" description="PXA" evidence="1">
    <location>
        <begin position="80"/>
        <end position="140"/>
    </location>
</feature>
<sequence length="150" mass="17558">ISNAVESKIIGDKLAKIEDKGNDNGLDSNEVERLTDVNANGIVNMSTKNAGKYDRDKYLKPSSTESKMLRKQNPKSFKILQVMRDWIVRDFLEYWYKPFVTSVEEEFLARVKLALDGVFHILIKRVCHVNWNHYLMHRLLLPFEDFLLKI</sequence>
<dbReference type="OrthoDB" id="5957963at2759"/>
<evidence type="ECO:0000259" key="1">
    <source>
        <dbReference type="Pfam" id="PF02194"/>
    </source>
</evidence>
<accession>X6MI99</accession>
<keyword evidence="3" id="KW-1185">Reference proteome</keyword>
<dbReference type="InterPro" id="IPR003114">
    <property type="entry name" value="Phox_assoc"/>
</dbReference>
<dbReference type="AlphaFoldDB" id="X6MI99"/>
<proteinExistence type="predicted"/>
<comment type="caution">
    <text evidence="2">The sequence shown here is derived from an EMBL/GenBank/DDBJ whole genome shotgun (WGS) entry which is preliminary data.</text>
</comment>
<reference evidence="2 3" key="1">
    <citation type="journal article" date="2013" name="Curr. Biol.">
        <title>The Genome of the Foraminiferan Reticulomyxa filosa.</title>
        <authorList>
            <person name="Glockner G."/>
            <person name="Hulsmann N."/>
            <person name="Schleicher M."/>
            <person name="Noegel A.A."/>
            <person name="Eichinger L."/>
            <person name="Gallinger C."/>
            <person name="Pawlowski J."/>
            <person name="Sierra R."/>
            <person name="Euteneuer U."/>
            <person name="Pillet L."/>
            <person name="Moustafa A."/>
            <person name="Platzer M."/>
            <person name="Groth M."/>
            <person name="Szafranski K."/>
            <person name="Schliwa M."/>
        </authorList>
    </citation>
    <scope>NUCLEOTIDE SEQUENCE [LARGE SCALE GENOMIC DNA]</scope>
</reference>
<evidence type="ECO:0000313" key="2">
    <source>
        <dbReference type="EMBL" id="ETO13738.1"/>
    </source>
</evidence>
<name>X6MI99_RETFI</name>
<evidence type="ECO:0000313" key="3">
    <source>
        <dbReference type="Proteomes" id="UP000023152"/>
    </source>
</evidence>
<dbReference type="Proteomes" id="UP000023152">
    <property type="component" value="Unassembled WGS sequence"/>
</dbReference>
<organism evidence="2 3">
    <name type="scientific">Reticulomyxa filosa</name>
    <dbReference type="NCBI Taxonomy" id="46433"/>
    <lineage>
        <taxon>Eukaryota</taxon>
        <taxon>Sar</taxon>
        <taxon>Rhizaria</taxon>
        <taxon>Retaria</taxon>
        <taxon>Foraminifera</taxon>
        <taxon>Monothalamids</taxon>
        <taxon>Reticulomyxidae</taxon>
        <taxon>Reticulomyxa</taxon>
    </lineage>
</organism>
<dbReference type="Pfam" id="PF02194">
    <property type="entry name" value="PXA"/>
    <property type="match status" value="1"/>
</dbReference>
<protein>
    <recommendedName>
        <fullName evidence="1">PXA domain-containing protein</fullName>
    </recommendedName>
</protein>